<dbReference type="RefSeq" id="XP_002673189.1">
    <property type="nucleotide sequence ID" value="XM_002673143.1"/>
</dbReference>
<feature type="compositionally biased region" description="Basic and acidic residues" evidence="1">
    <location>
        <begin position="122"/>
        <end position="138"/>
    </location>
</feature>
<dbReference type="Proteomes" id="UP000006671">
    <property type="component" value="Unassembled WGS sequence"/>
</dbReference>
<dbReference type="KEGG" id="ngr:NAEGRDRAFT_51747"/>
<organism evidence="3">
    <name type="scientific">Naegleria gruberi</name>
    <name type="common">Amoeba</name>
    <dbReference type="NCBI Taxonomy" id="5762"/>
    <lineage>
        <taxon>Eukaryota</taxon>
        <taxon>Discoba</taxon>
        <taxon>Heterolobosea</taxon>
        <taxon>Tetramitia</taxon>
        <taxon>Eutetramitia</taxon>
        <taxon>Vahlkampfiidae</taxon>
        <taxon>Naegleria</taxon>
    </lineage>
</organism>
<evidence type="ECO:0000313" key="2">
    <source>
        <dbReference type="EMBL" id="EFC40445.1"/>
    </source>
</evidence>
<dbReference type="GeneID" id="8854409"/>
<feature type="compositionally biased region" description="Low complexity" evidence="1">
    <location>
        <begin position="11"/>
        <end position="21"/>
    </location>
</feature>
<feature type="region of interest" description="Disordered" evidence="1">
    <location>
        <begin position="255"/>
        <end position="299"/>
    </location>
</feature>
<keyword evidence="3" id="KW-1185">Reference proteome</keyword>
<feature type="region of interest" description="Disordered" evidence="1">
    <location>
        <begin position="1"/>
        <end position="22"/>
    </location>
</feature>
<reference evidence="2 3" key="1">
    <citation type="journal article" date="2010" name="Cell">
        <title>The genome of Naegleria gruberi illuminates early eukaryotic versatility.</title>
        <authorList>
            <person name="Fritz-Laylin L.K."/>
            <person name="Prochnik S.E."/>
            <person name="Ginger M.L."/>
            <person name="Dacks J.B."/>
            <person name="Carpenter M.L."/>
            <person name="Field M.C."/>
            <person name="Kuo A."/>
            <person name="Paredez A."/>
            <person name="Chapman J."/>
            <person name="Pham J."/>
            <person name="Shu S."/>
            <person name="Neupane R."/>
            <person name="Cipriano M."/>
            <person name="Mancuso J."/>
            <person name="Tu H."/>
            <person name="Salamov A."/>
            <person name="Lindquist E."/>
            <person name="Shapiro H."/>
            <person name="Lucas S."/>
            <person name="Grigoriev I.V."/>
            <person name="Cande W.Z."/>
            <person name="Fulton C."/>
            <person name="Rokhsar D.S."/>
            <person name="Dawson S.C."/>
        </authorList>
    </citation>
    <scope>NUCLEOTIDE SEQUENCE [LARGE SCALE GENOMIC DNA]</scope>
    <source>
        <strain evidence="2 3">NEG-M</strain>
    </source>
</reference>
<protein>
    <submittedName>
        <fullName evidence="2">Predicted protein</fullName>
    </submittedName>
</protein>
<gene>
    <name evidence="2" type="ORF">NAEGRDRAFT_51747</name>
</gene>
<dbReference type="AlphaFoldDB" id="D2VRT2"/>
<dbReference type="InParanoid" id="D2VRT2"/>
<evidence type="ECO:0000256" key="1">
    <source>
        <dbReference type="SAM" id="MobiDB-lite"/>
    </source>
</evidence>
<feature type="compositionally biased region" description="Low complexity" evidence="1">
    <location>
        <begin position="265"/>
        <end position="277"/>
    </location>
</feature>
<feature type="region of interest" description="Disordered" evidence="1">
    <location>
        <begin position="119"/>
        <end position="155"/>
    </location>
</feature>
<dbReference type="OrthoDB" id="10458066at2759"/>
<name>D2VRT2_NAEGR</name>
<evidence type="ECO:0000313" key="3">
    <source>
        <dbReference type="Proteomes" id="UP000006671"/>
    </source>
</evidence>
<dbReference type="EMBL" id="GG738892">
    <property type="protein sequence ID" value="EFC40445.1"/>
    <property type="molecule type" value="Genomic_DNA"/>
</dbReference>
<sequence length="299" mass="33935">MIATTSQPSLTNTATSNNNNTEMEQHLNDSLNTSTTINTDNIQDFDFIITDPDVKMQFKKSRDYNFIPSFPKVLYTLTWKHKYDLKISSEKPIFQGVPQKLMMSQIKIELVMGRDFSTPSYDHSKVRQRDRTVNEESRKKRPHRKPNESETTTLTSVSKENDYSIVVRFGINRTFCSKRFNYAPFRLRLDFESDKNPFTLFTPIFHTFAKKLTGFTVVNVNEILKKNGEALLPVENTDEVCTDLVGVYRPSIPVEYGDQSEQGESVASSSRTGASSKDASEPEATNEDANLLLSLGGLL</sequence>
<accession>D2VRT2</accession>
<dbReference type="VEuPathDB" id="AmoebaDB:NAEGRDRAFT_51747"/>
<proteinExistence type="predicted"/>
<feature type="compositionally biased region" description="Polar residues" evidence="1">
    <location>
        <begin position="1"/>
        <end position="10"/>
    </location>
</feature>